<proteinExistence type="predicted"/>
<sequence>MQSEKLEQIEAEDSSSSSLGAAYLRDKFEASEDEISSENWSEIYEFNRKDNTPPIGSISKSHWSNQITPLNLFRAIFSKKEFIIEIIKKWMFMQKLFQKVKKYMVSVTAQELEKWIGI</sequence>
<comment type="caution">
    <text evidence="1">The sequence shown here is derived from an EMBL/GenBank/DDBJ whole genome shotgun (WGS) entry which is preliminary data.</text>
</comment>
<reference evidence="1" key="1">
    <citation type="submission" date="2021-09" db="EMBL/GenBank/DDBJ databases">
        <authorList>
            <consortium name="AG Swart"/>
            <person name="Singh M."/>
            <person name="Singh A."/>
            <person name="Seah K."/>
            <person name="Emmerich C."/>
        </authorList>
    </citation>
    <scope>NUCLEOTIDE SEQUENCE</scope>
    <source>
        <strain evidence="1">ATCC30299</strain>
    </source>
</reference>
<name>A0AAU9JN67_9CILI</name>
<keyword evidence="2" id="KW-1185">Reference proteome</keyword>
<accession>A0AAU9JN67</accession>
<evidence type="ECO:0000313" key="1">
    <source>
        <dbReference type="EMBL" id="CAG9327434.1"/>
    </source>
</evidence>
<dbReference type="EMBL" id="CAJZBQ010000043">
    <property type="protein sequence ID" value="CAG9327434.1"/>
    <property type="molecule type" value="Genomic_DNA"/>
</dbReference>
<organism evidence="1 2">
    <name type="scientific">Blepharisma stoltei</name>
    <dbReference type="NCBI Taxonomy" id="1481888"/>
    <lineage>
        <taxon>Eukaryota</taxon>
        <taxon>Sar</taxon>
        <taxon>Alveolata</taxon>
        <taxon>Ciliophora</taxon>
        <taxon>Postciliodesmatophora</taxon>
        <taxon>Heterotrichea</taxon>
        <taxon>Heterotrichida</taxon>
        <taxon>Blepharismidae</taxon>
        <taxon>Blepharisma</taxon>
    </lineage>
</organism>
<dbReference type="AlphaFoldDB" id="A0AAU9JN67"/>
<evidence type="ECO:0000313" key="2">
    <source>
        <dbReference type="Proteomes" id="UP001162131"/>
    </source>
</evidence>
<protein>
    <submittedName>
        <fullName evidence="1">Uncharacterized protein</fullName>
    </submittedName>
</protein>
<gene>
    <name evidence="1" type="ORF">BSTOLATCC_MIC43547</name>
</gene>
<dbReference type="Proteomes" id="UP001162131">
    <property type="component" value="Unassembled WGS sequence"/>
</dbReference>